<dbReference type="PANTHER" id="PTHR33202">
    <property type="entry name" value="ZINC UPTAKE REGULATION PROTEIN"/>
    <property type="match status" value="1"/>
</dbReference>
<dbReference type="RefSeq" id="WP_171472722.1">
    <property type="nucleotide sequence ID" value="NZ_CP053452.2"/>
</dbReference>
<dbReference type="InterPro" id="IPR043135">
    <property type="entry name" value="Fur_C"/>
</dbReference>
<evidence type="ECO:0000256" key="7">
    <source>
        <dbReference type="ARBA" id="ARBA00022723"/>
    </source>
</evidence>
<feature type="binding site" evidence="12">
    <location>
        <position position="146"/>
    </location>
    <ligand>
        <name>Zn(2+)</name>
        <dbReference type="ChEBI" id="CHEBI:29105"/>
    </ligand>
</feature>
<evidence type="ECO:0000313" key="15">
    <source>
        <dbReference type="Proteomes" id="UP000503447"/>
    </source>
</evidence>
<gene>
    <name evidence="14" type="ORF">FTUN_4904</name>
</gene>
<dbReference type="GO" id="GO:0005829">
    <property type="term" value="C:cytosol"/>
    <property type="evidence" value="ECO:0007669"/>
    <property type="project" value="TreeGrafter"/>
</dbReference>
<keyword evidence="11" id="KW-0804">Transcription</keyword>
<name>A0A6M5YV46_9BACT</name>
<dbReference type="InterPro" id="IPR036390">
    <property type="entry name" value="WH_DNA-bd_sf"/>
</dbReference>
<dbReference type="PANTHER" id="PTHR33202:SF2">
    <property type="entry name" value="FERRIC UPTAKE REGULATION PROTEIN"/>
    <property type="match status" value="1"/>
</dbReference>
<comment type="similarity">
    <text evidence="2">Belongs to the Fur family.</text>
</comment>
<organism evidence="14 15">
    <name type="scientific">Frigoriglobus tundricola</name>
    <dbReference type="NCBI Taxonomy" id="2774151"/>
    <lineage>
        <taxon>Bacteria</taxon>
        <taxon>Pseudomonadati</taxon>
        <taxon>Planctomycetota</taxon>
        <taxon>Planctomycetia</taxon>
        <taxon>Gemmatales</taxon>
        <taxon>Gemmataceae</taxon>
        <taxon>Frigoriglobus</taxon>
    </lineage>
</organism>
<dbReference type="Gene3D" id="1.10.10.10">
    <property type="entry name" value="Winged helix-like DNA-binding domain superfamily/Winged helix DNA-binding domain"/>
    <property type="match status" value="1"/>
</dbReference>
<comment type="subcellular location">
    <subcellularLocation>
        <location evidence="1">Cytoplasm</location>
    </subcellularLocation>
</comment>
<dbReference type="KEGG" id="ftj:FTUN_4904"/>
<feature type="binding site" evidence="12">
    <location>
        <position position="149"/>
    </location>
    <ligand>
        <name>Zn(2+)</name>
        <dbReference type="ChEBI" id="CHEBI:29105"/>
    </ligand>
</feature>
<feature type="binding site" evidence="13">
    <location>
        <position position="102"/>
    </location>
    <ligand>
        <name>Fe cation</name>
        <dbReference type="ChEBI" id="CHEBI:24875"/>
    </ligand>
</feature>
<dbReference type="GO" id="GO:0045892">
    <property type="term" value="P:negative regulation of DNA-templated transcription"/>
    <property type="evidence" value="ECO:0007669"/>
    <property type="project" value="TreeGrafter"/>
</dbReference>
<dbReference type="GO" id="GO:0000976">
    <property type="term" value="F:transcription cis-regulatory region binding"/>
    <property type="evidence" value="ECO:0007669"/>
    <property type="project" value="TreeGrafter"/>
</dbReference>
<dbReference type="CDD" id="cd07153">
    <property type="entry name" value="Fur_like"/>
    <property type="match status" value="1"/>
</dbReference>
<protein>
    <recommendedName>
        <fullName evidence="4">Ferric uptake regulation protein</fullName>
    </recommendedName>
</protein>
<comment type="cofactor">
    <cofactor evidence="12">
        <name>Zn(2+)</name>
        <dbReference type="ChEBI" id="CHEBI:29105"/>
    </cofactor>
    <text evidence="12">Binds 1 zinc ion per subunit.</text>
</comment>
<reference evidence="15" key="1">
    <citation type="submission" date="2020-05" db="EMBL/GenBank/DDBJ databases">
        <title>Frigoriglobus tundricola gen. nov., sp. nov., a psychrotolerant cellulolytic planctomycete of the family Gemmataceae with two divergent copies of 16S rRNA gene.</title>
        <authorList>
            <person name="Kulichevskaya I.S."/>
            <person name="Ivanova A.A."/>
            <person name="Naumoff D.G."/>
            <person name="Beletsky A.V."/>
            <person name="Rijpstra W.I.C."/>
            <person name="Sinninghe Damste J.S."/>
            <person name="Mardanov A.V."/>
            <person name="Ravin N.V."/>
            <person name="Dedysh S.N."/>
        </authorList>
    </citation>
    <scope>NUCLEOTIDE SEQUENCE [LARGE SCALE GENOMIC DNA]</scope>
    <source>
        <strain evidence="15">PL17</strain>
    </source>
</reference>
<dbReference type="EMBL" id="CP053452">
    <property type="protein sequence ID" value="QJW97334.1"/>
    <property type="molecule type" value="Genomic_DNA"/>
</dbReference>
<dbReference type="AlphaFoldDB" id="A0A6M5YV46"/>
<comment type="cofactor">
    <cofactor evidence="13">
        <name>Mn(2+)</name>
        <dbReference type="ChEBI" id="CHEBI:29035"/>
    </cofactor>
    <cofactor evidence="13">
        <name>Fe(2+)</name>
        <dbReference type="ChEBI" id="CHEBI:29033"/>
    </cofactor>
    <text evidence="13">Binds 1 Mn(2+) or Fe(2+) ion per subunit.</text>
</comment>
<dbReference type="InterPro" id="IPR036388">
    <property type="entry name" value="WH-like_DNA-bd_sf"/>
</dbReference>
<keyword evidence="6" id="KW-0678">Repressor</keyword>
<keyword evidence="15" id="KW-1185">Reference proteome</keyword>
<evidence type="ECO:0000256" key="12">
    <source>
        <dbReference type="PIRSR" id="PIRSR602481-1"/>
    </source>
</evidence>
<evidence type="ECO:0000256" key="8">
    <source>
        <dbReference type="ARBA" id="ARBA00022833"/>
    </source>
</evidence>
<dbReference type="Gene3D" id="3.30.1490.190">
    <property type="match status" value="1"/>
</dbReference>
<comment type="subunit">
    <text evidence="3">Homodimer.</text>
</comment>
<feature type="binding site" evidence="12">
    <location>
        <position position="109"/>
    </location>
    <ligand>
        <name>Zn(2+)</name>
        <dbReference type="ChEBI" id="CHEBI:29105"/>
    </ligand>
</feature>
<evidence type="ECO:0000256" key="13">
    <source>
        <dbReference type="PIRSR" id="PIRSR602481-2"/>
    </source>
</evidence>
<dbReference type="Pfam" id="PF01475">
    <property type="entry name" value="FUR"/>
    <property type="match status" value="1"/>
</dbReference>
<evidence type="ECO:0000256" key="1">
    <source>
        <dbReference type="ARBA" id="ARBA00004496"/>
    </source>
</evidence>
<sequence length="161" mass="18374">MSLPAVAVSQTPEDKFREYLASRPKPQRFTDQQRELLEHIFARHSHFDAEELIGALKDAKKQVSRATVYRTLSKLVDAGLLKRIEFETRTVYDHDYGYPAHDHLVCELCKSMTEFQSEELDALLQRVAAQHQFRPNGHTLVVRGVCGACNAARAAKHRLVM</sequence>
<keyword evidence="13" id="KW-0408">Iron</keyword>
<keyword evidence="10" id="KW-0238">DNA-binding</keyword>
<evidence type="ECO:0000256" key="2">
    <source>
        <dbReference type="ARBA" id="ARBA00007957"/>
    </source>
</evidence>
<evidence type="ECO:0000313" key="14">
    <source>
        <dbReference type="EMBL" id="QJW97334.1"/>
    </source>
</evidence>
<evidence type="ECO:0000256" key="4">
    <source>
        <dbReference type="ARBA" id="ARBA00020910"/>
    </source>
</evidence>
<dbReference type="GO" id="GO:0003700">
    <property type="term" value="F:DNA-binding transcription factor activity"/>
    <property type="evidence" value="ECO:0007669"/>
    <property type="project" value="InterPro"/>
</dbReference>
<evidence type="ECO:0000256" key="9">
    <source>
        <dbReference type="ARBA" id="ARBA00023015"/>
    </source>
</evidence>
<dbReference type="InterPro" id="IPR002481">
    <property type="entry name" value="FUR"/>
</dbReference>
<dbReference type="SUPFAM" id="SSF46785">
    <property type="entry name" value="Winged helix' DNA-binding domain"/>
    <property type="match status" value="1"/>
</dbReference>
<keyword evidence="8 12" id="KW-0862">Zinc</keyword>
<evidence type="ECO:0000256" key="11">
    <source>
        <dbReference type="ARBA" id="ARBA00023163"/>
    </source>
</evidence>
<evidence type="ECO:0000256" key="5">
    <source>
        <dbReference type="ARBA" id="ARBA00022490"/>
    </source>
</evidence>
<dbReference type="GO" id="GO:0008270">
    <property type="term" value="F:zinc ion binding"/>
    <property type="evidence" value="ECO:0007669"/>
    <property type="project" value="TreeGrafter"/>
</dbReference>
<dbReference type="Proteomes" id="UP000503447">
    <property type="component" value="Chromosome"/>
</dbReference>
<proteinExistence type="inferred from homology"/>
<dbReference type="GO" id="GO:1900376">
    <property type="term" value="P:regulation of secondary metabolite biosynthetic process"/>
    <property type="evidence" value="ECO:0007669"/>
    <property type="project" value="TreeGrafter"/>
</dbReference>
<feature type="binding site" evidence="13">
    <location>
        <position position="138"/>
    </location>
    <ligand>
        <name>Fe cation</name>
        <dbReference type="ChEBI" id="CHEBI:24875"/>
    </ligand>
</feature>
<keyword evidence="7 12" id="KW-0479">Metal-binding</keyword>
<evidence type="ECO:0000256" key="6">
    <source>
        <dbReference type="ARBA" id="ARBA00022491"/>
    </source>
</evidence>
<feature type="binding site" evidence="12">
    <location>
        <position position="106"/>
    </location>
    <ligand>
        <name>Zn(2+)</name>
        <dbReference type="ChEBI" id="CHEBI:29105"/>
    </ligand>
</feature>
<evidence type="ECO:0000256" key="3">
    <source>
        <dbReference type="ARBA" id="ARBA00011738"/>
    </source>
</evidence>
<keyword evidence="9" id="KW-0805">Transcription regulation</keyword>
<evidence type="ECO:0000256" key="10">
    <source>
        <dbReference type="ARBA" id="ARBA00023125"/>
    </source>
</evidence>
<keyword evidence="5" id="KW-0963">Cytoplasm</keyword>
<accession>A0A6M5YV46</accession>